<dbReference type="Proteomes" id="UP000651977">
    <property type="component" value="Unassembled WGS sequence"/>
</dbReference>
<dbReference type="InterPro" id="IPR016155">
    <property type="entry name" value="Mopterin_synth/thiamin_S_b"/>
</dbReference>
<gene>
    <name evidence="1" type="ORF">GCM10007414_28650</name>
</gene>
<sequence length="67" mass="7262">MITIEFNGERLELAAALTLQQLLEQQQQNPNGIAVVVNGNIVSRSDWANTPLSEQAKVKVFRAIAGG</sequence>
<dbReference type="Gene3D" id="3.10.20.30">
    <property type="match status" value="1"/>
</dbReference>
<organism evidence="1 2">
    <name type="scientific">Agarivorans gilvus</name>
    <dbReference type="NCBI Taxonomy" id="680279"/>
    <lineage>
        <taxon>Bacteria</taxon>
        <taxon>Pseudomonadati</taxon>
        <taxon>Pseudomonadota</taxon>
        <taxon>Gammaproteobacteria</taxon>
        <taxon>Alteromonadales</taxon>
        <taxon>Alteromonadaceae</taxon>
        <taxon>Agarivorans</taxon>
    </lineage>
</organism>
<dbReference type="PANTHER" id="PTHR34472:SF1">
    <property type="entry name" value="SULFUR CARRIER PROTEIN THIS"/>
    <property type="match status" value="1"/>
</dbReference>
<dbReference type="NCBIfam" id="TIGR01683">
    <property type="entry name" value="thiS"/>
    <property type="match status" value="1"/>
</dbReference>
<reference evidence="2" key="1">
    <citation type="journal article" date="2019" name="Int. J. Syst. Evol. Microbiol.">
        <title>The Global Catalogue of Microorganisms (GCM) 10K type strain sequencing project: providing services to taxonomists for standard genome sequencing and annotation.</title>
        <authorList>
            <consortium name="The Broad Institute Genomics Platform"/>
            <consortium name="The Broad Institute Genome Sequencing Center for Infectious Disease"/>
            <person name="Wu L."/>
            <person name="Ma J."/>
        </authorList>
    </citation>
    <scope>NUCLEOTIDE SEQUENCE [LARGE SCALE GENOMIC DNA]</scope>
    <source>
        <strain evidence="2">CGMCC 1.10131</strain>
    </source>
</reference>
<dbReference type="SUPFAM" id="SSF54285">
    <property type="entry name" value="MoaD/ThiS"/>
    <property type="match status" value="1"/>
</dbReference>
<name>A0ABQ1I3R2_9ALTE</name>
<keyword evidence="2" id="KW-1185">Reference proteome</keyword>
<comment type="caution">
    <text evidence="1">The sequence shown here is derived from an EMBL/GenBank/DDBJ whole genome shotgun (WGS) entry which is preliminary data.</text>
</comment>
<dbReference type="CDD" id="cd00565">
    <property type="entry name" value="Ubl_ThiS"/>
    <property type="match status" value="1"/>
</dbReference>
<dbReference type="Pfam" id="PF02597">
    <property type="entry name" value="ThiS"/>
    <property type="match status" value="1"/>
</dbReference>
<dbReference type="EMBL" id="BMDY01000018">
    <property type="protein sequence ID" value="GGB13534.1"/>
    <property type="molecule type" value="Genomic_DNA"/>
</dbReference>
<evidence type="ECO:0000313" key="2">
    <source>
        <dbReference type="Proteomes" id="UP000651977"/>
    </source>
</evidence>
<dbReference type="RefSeq" id="WP_055733741.1">
    <property type="nucleotide sequence ID" value="NZ_BMDY01000018.1"/>
</dbReference>
<protein>
    <recommendedName>
        <fullName evidence="3">Thiamine biosynthesis protein ThiS</fullName>
    </recommendedName>
</protein>
<dbReference type="InterPro" id="IPR003749">
    <property type="entry name" value="ThiS/MoaD-like"/>
</dbReference>
<dbReference type="InterPro" id="IPR010035">
    <property type="entry name" value="Thi_S"/>
</dbReference>
<dbReference type="PANTHER" id="PTHR34472">
    <property type="entry name" value="SULFUR CARRIER PROTEIN THIS"/>
    <property type="match status" value="1"/>
</dbReference>
<dbReference type="InterPro" id="IPR012675">
    <property type="entry name" value="Beta-grasp_dom_sf"/>
</dbReference>
<proteinExistence type="predicted"/>
<evidence type="ECO:0008006" key="3">
    <source>
        <dbReference type="Google" id="ProtNLM"/>
    </source>
</evidence>
<evidence type="ECO:0000313" key="1">
    <source>
        <dbReference type="EMBL" id="GGB13534.1"/>
    </source>
</evidence>
<accession>A0ABQ1I3R2</accession>